<dbReference type="EMBL" id="AP027080">
    <property type="protein sequence ID" value="BDU72711.1"/>
    <property type="molecule type" value="Genomic_DNA"/>
</dbReference>
<protein>
    <submittedName>
        <fullName evidence="1">Uncharacterized protein</fullName>
    </submittedName>
</protein>
<organism evidence="1 2">
    <name type="scientific">Mesoterricola silvestris</name>
    <dbReference type="NCBI Taxonomy" id="2927979"/>
    <lineage>
        <taxon>Bacteria</taxon>
        <taxon>Pseudomonadati</taxon>
        <taxon>Acidobacteriota</taxon>
        <taxon>Holophagae</taxon>
        <taxon>Holophagales</taxon>
        <taxon>Holophagaceae</taxon>
        <taxon>Mesoterricola</taxon>
    </lineage>
</organism>
<accession>A0AA48K8U5</accession>
<dbReference type="Proteomes" id="UP001238179">
    <property type="component" value="Chromosome"/>
</dbReference>
<proteinExistence type="predicted"/>
<reference evidence="2" key="1">
    <citation type="journal article" date="2023" name="Int. J. Syst. Evol. Microbiol.">
        <title>Mesoterricola silvestris gen. nov., sp. nov., Mesoterricola sediminis sp. nov., Geothrix oryzae sp. nov., Geothrix edaphica sp. nov., Geothrix rubra sp. nov., and Geothrix limicola sp. nov., six novel members of Acidobacteriota isolated from soils.</title>
        <authorList>
            <person name="Itoh H."/>
            <person name="Sugisawa Y."/>
            <person name="Mise K."/>
            <person name="Xu Z."/>
            <person name="Kuniyasu M."/>
            <person name="Ushijima N."/>
            <person name="Kawano K."/>
            <person name="Kobayashi E."/>
            <person name="Shiratori Y."/>
            <person name="Masuda Y."/>
            <person name="Senoo K."/>
        </authorList>
    </citation>
    <scope>NUCLEOTIDE SEQUENCE [LARGE SCALE GENOMIC DNA]</scope>
    <source>
        <strain evidence="2">W79</strain>
    </source>
</reference>
<name>A0AA48K8U5_9BACT</name>
<evidence type="ECO:0000313" key="1">
    <source>
        <dbReference type="EMBL" id="BDU72711.1"/>
    </source>
</evidence>
<keyword evidence="2" id="KW-1185">Reference proteome</keyword>
<evidence type="ECO:0000313" key="2">
    <source>
        <dbReference type="Proteomes" id="UP001238179"/>
    </source>
</evidence>
<dbReference type="KEGG" id="msil:METEAL_18850"/>
<sequence length="62" mass="7150">MKRSTRPYVPVLLSEMEIHWLITQHDQIIKAQPGTCLGFAKGWNETRRGQLLSAWDQTGRAQ</sequence>
<gene>
    <name evidence="1" type="ORF">METEAL_18850</name>
</gene>
<dbReference type="AlphaFoldDB" id="A0AA48K8U5"/>
<dbReference type="RefSeq" id="WP_316415625.1">
    <property type="nucleotide sequence ID" value="NZ_AP027080.1"/>
</dbReference>